<comment type="caution">
    <text evidence="2">The sequence shown here is derived from an EMBL/GenBank/DDBJ whole genome shotgun (WGS) entry which is preliminary data.</text>
</comment>
<accession>A0AAW2HGN2</accession>
<feature type="region of interest" description="Disordered" evidence="1">
    <location>
        <begin position="187"/>
        <end position="206"/>
    </location>
</feature>
<proteinExistence type="predicted"/>
<feature type="compositionally biased region" description="Basic residues" evidence="1">
    <location>
        <begin position="197"/>
        <end position="206"/>
    </location>
</feature>
<evidence type="ECO:0000256" key="1">
    <source>
        <dbReference type="SAM" id="MobiDB-lite"/>
    </source>
</evidence>
<reference evidence="2" key="1">
    <citation type="journal article" date="2024" name="Gigascience">
        <title>Chromosome-level genome of the poultry shaft louse Menopon gallinae provides insight into the host-switching and adaptive evolution of parasitic lice.</title>
        <authorList>
            <person name="Xu Y."/>
            <person name="Ma L."/>
            <person name="Liu S."/>
            <person name="Liang Y."/>
            <person name="Liu Q."/>
            <person name="He Z."/>
            <person name="Tian L."/>
            <person name="Duan Y."/>
            <person name="Cai W."/>
            <person name="Li H."/>
            <person name="Song F."/>
        </authorList>
    </citation>
    <scope>NUCLEOTIDE SEQUENCE</scope>
    <source>
        <strain evidence="2">Cailab_2023a</strain>
    </source>
</reference>
<sequence>MLHWYVPWMRFDVWREFRENNEKRFRKRLRALEMAEAKEKERNNETKSENNVEEPTVTLETPVNQKSKEEPSKVVCTILAALLIISSIVAFCEVFRDKCLSKGKTSPATSKQRFSFADVSLSERCSEVQRQEPYQPASKVTQTLVHQTSLDRAFSRLSSEVKPPFARRSSVPVQMISMMDASNQINRCSSESPELRRKSRHFIRRH</sequence>
<dbReference type="EMBL" id="JARGDH010000005">
    <property type="protein sequence ID" value="KAL0268882.1"/>
    <property type="molecule type" value="Genomic_DNA"/>
</dbReference>
<name>A0AAW2HGN2_9NEOP</name>
<protein>
    <submittedName>
        <fullName evidence="2">Uncharacterized protein</fullName>
    </submittedName>
</protein>
<gene>
    <name evidence="2" type="ORF">PYX00_010674</name>
</gene>
<feature type="compositionally biased region" description="Basic and acidic residues" evidence="1">
    <location>
        <begin position="36"/>
        <end position="50"/>
    </location>
</feature>
<organism evidence="2">
    <name type="scientific">Menopon gallinae</name>
    <name type="common">poultry shaft louse</name>
    <dbReference type="NCBI Taxonomy" id="328185"/>
    <lineage>
        <taxon>Eukaryota</taxon>
        <taxon>Metazoa</taxon>
        <taxon>Ecdysozoa</taxon>
        <taxon>Arthropoda</taxon>
        <taxon>Hexapoda</taxon>
        <taxon>Insecta</taxon>
        <taxon>Pterygota</taxon>
        <taxon>Neoptera</taxon>
        <taxon>Paraneoptera</taxon>
        <taxon>Psocodea</taxon>
        <taxon>Troctomorpha</taxon>
        <taxon>Phthiraptera</taxon>
        <taxon>Amblycera</taxon>
        <taxon>Menoponidae</taxon>
        <taxon>Menopon</taxon>
    </lineage>
</organism>
<dbReference type="AlphaFoldDB" id="A0AAW2HGN2"/>
<feature type="region of interest" description="Disordered" evidence="1">
    <location>
        <begin position="36"/>
        <end position="65"/>
    </location>
</feature>
<evidence type="ECO:0000313" key="2">
    <source>
        <dbReference type="EMBL" id="KAL0268882.1"/>
    </source>
</evidence>